<comment type="similarity">
    <text evidence="1">Belongs to the ABC-2 integral membrane protein family.</text>
</comment>
<feature type="transmembrane region" description="Helical" evidence="3">
    <location>
        <begin position="101"/>
        <end position="124"/>
    </location>
</feature>
<dbReference type="Proteomes" id="UP000708298">
    <property type="component" value="Unassembled WGS sequence"/>
</dbReference>
<evidence type="ECO:0000313" key="5">
    <source>
        <dbReference type="Proteomes" id="UP000708298"/>
    </source>
</evidence>
<reference evidence="4" key="2">
    <citation type="submission" date="2021-01" db="EMBL/GenBank/DDBJ databases">
        <authorList>
            <person name="Mieszkin S."/>
            <person name="Pouder E."/>
            <person name="Alain K."/>
        </authorList>
    </citation>
    <scope>NUCLEOTIDE SEQUENCE</scope>
    <source>
        <strain evidence="4">HW T2.11</strain>
    </source>
</reference>
<accession>A0A963YWE6</accession>
<keyword evidence="2" id="KW-0813">Transport</keyword>
<feature type="transmembrane region" description="Helical" evidence="3">
    <location>
        <begin position="66"/>
        <end position="89"/>
    </location>
</feature>
<dbReference type="GO" id="GO:0015920">
    <property type="term" value="P:lipopolysaccharide transport"/>
    <property type="evidence" value="ECO:0007669"/>
    <property type="project" value="TreeGrafter"/>
</dbReference>
<dbReference type="EMBL" id="JAESVB010000032">
    <property type="protein sequence ID" value="MCB8878374.1"/>
    <property type="molecule type" value="Genomic_DNA"/>
</dbReference>
<dbReference type="AlphaFoldDB" id="A0A963YWE6"/>
<dbReference type="PANTHER" id="PTHR30413:SF10">
    <property type="entry name" value="CAPSULE POLYSACCHARIDE EXPORT INNER-MEMBRANE PROTEIN CTRC"/>
    <property type="match status" value="1"/>
</dbReference>
<keyword evidence="3" id="KW-0812">Transmembrane</keyword>
<comment type="caution">
    <text evidence="4">The sequence shown here is derived from an EMBL/GenBank/DDBJ whole genome shotgun (WGS) entry which is preliminary data.</text>
</comment>
<gene>
    <name evidence="4" type="ORF">ASILVAE211_24575</name>
</gene>
<evidence type="ECO:0000313" key="4">
    <source>
        <dbReference type="EMBL" id="MCB8878374.1"/>
    </source>
</evidence>
<evidence type="ECO:0000256" key="3">
    <source>
        <dbReference type="SAM" id="Phobius"/>
    </source>
</evidence>
<organism evidence="4 5">
    <name type="scientific">Acidisoma silvae</name>
    <dbReference type="NCBI Taxonomy" id="2802396"/>
    <lineage>
        <taxon>Bacteria</taxon>
        <taxon>Pseudomonadati</taxon>
        <taxon>Pseudomonadota</taxon>
        <taxon>Alphaproteobacteria</taxon>
        <taxon>Acetobacterales</taxon>
        <taxon>Acidocellaceae</taxon>
        <taxon>Acidisoma</taxon>
    </lineage>
</organism>
<keyword evidence="3" id="KW-1133">Transmembrane helix</keyword>
<proteinExistence type="inferred from homology"/>
<sequence length="291" mass="32675">MDLVKQSDVSTSQDEETEFAIDLRHGLGLIARHRMACGDVAKGFGLWRLALTLSWLDIRLRYRGSILGPFWLTLSTALMIGSLGFLYAFLFHTPIRDYLPFLSLSLILWTFIATIISEGCTVFVSAEGMIRSMRIPFSVYLGQLLARNILILGHNVVVIVVVFLAFQVPVSFAAFAAIPAFLIWMVDGIATALLLGAICARFRDIPPIIGSIMQIAFYVSAVMFKPEFLGKRGWFLLYDPFFTLLQIVRQPLLGSIPGYATYLSAIGFSIALCALTWYTFLRVRHRIAFWI</sequence>
<name>A0A963YWE6_9PROT</name>
<feature type="transmembrane region" description="Helical" evidence="3">
    <location>
        <begin position="172"/>
        <end position="198"/>
    </location>
</feature>
<keyword evidence="3" id="KW-0472">Membrane</keyword>
<evidence type="ECO:0000256" key="1">
    <source>
        <dbReference type="ARBA" id="ARBA00007783"/>
    </source>
</evidence>
<reference evidence="4" key="1">
    <citation type="journal article" date="2021" name="Microorganisms">
        <title>Acidisoma silvae sp. nov. and Acidisomacellulosilytica sp. nov., Two Acidophilic Bacteria Isolated from Decaying Wood, Hydrolyzing Cellulose and Producing Poly-3-hydroxybutyrate.</title>
        <authorList>
            <person name="Mieszkin S."/>
            <person name="Pouder E."/>
            <person name="Uroz S."/>
            <person name="Simon-Colin C."/>
            <person name="Alain K."/>
        </authorList>
    </citation>
    <scope>NUCLEOTIDE SEQUENCE</scope>
    <source>
        <strain evidence="4">HW T2.11</strain>
    </source>
</reference>
<dbReference type="PANTHER" id="PTHR30413">
    <property type="entry name" value="INNER MEMBRANE TRANSPORT PERMEASE"/>
    <property type="match status" value="1"/>
</dbReference>
<feature type="transmembrane region" description="Helical" evidence="3">
    <location>
        <begin position="145"/>
        <end position="166"/>
    </location>
</feature>
<feature type="transmembrane region" description="Helical" evidence="3">
    <location>
        <begin position="259"/>
        <end position="281"/>
    </location>
</feature>
<dbReference type="RefSeq" id="WP_227324020.1">
    <property type="nucleotide sequence ID" value="NZ_JAESVB010000032.1"/>
</dbReference>
<protein>
    <submittedName>
        <fullName evidence="4">ABC transporter permease</fullName>
    </submittedName>
</protein>
<evidence type="ECO:0000256" key="2">
    <source>
        <dbReference type="ARBA" id="ARBA00022448"/>
    </source>
</evidence>
<feature type="transmembrane region" description="Helical" evidence="3">
    <location>
        <begin position="205"/>
        <end position="224"/>
    </location>
</feature>
<keyword evidence="5" id="KW-1185">Reference proteome</keyword>